<dbReference type="GO" id="GO:0016757">
    <property type="term" value="F:glycosyltransferase activity"/>
    <property type="evidence" value="ECO:0007669"/>
    <property type="project" value="InterPro"/>
</dbReference>
<dbReference type="EMBL" id="JXCQ01000006">
    <property type="protein sequence ID" value="KIR23594.1"/>
    <property type="molecule type" value="Genomic_DNA"/>
</dbReference>
<dbReference type="Gene3D" id="3.40.50.2000">
    <property type="entry name" value="Glycogen Phosphorylase B"/>
    <property type="match status" value="1"/>
</dbReference>
<dbReference type="PATRIC" id="fig|294.125.peg.972"/>
<organism evidence="3 4">
    <name type="scientific">Pseudomonas fluorescens</name>
    <dbReference type="NCBI Taxonomy" id="294"/>
    <lineage>
        <taxon>Bacteria</taxon>
        <taxon>Pseudomonadati</taxon>
        <taxon>Pseudomonadota</taxon>
        <taxon>Gammaproteobacteria</taxon>
        <taxon>Pseudomonadales</taxon>
        <taxon>Pseudomonadaceae</taxon>
        <taxon>Pseudomonas</taxon>
    </lineage>
</organism>
<dbReference type="Proteomes" id="UP000032210">
    <property type="component" value="Unassembled WGS sequence"/>
</dbReference>
<protein>
    <submittedName>
        <fullName evidence="3">Glycosyl transferases group 1</fullName>
    </submittedName>
</protein>
<accession>A0A0D0TP28</accession>
<dbReference type="AlphaFoldDB" id="A0A0D0TP28"/>
<dbReference type="GO" id="GO:0009103">
    <property type="term" value="P:lipopolysaccharide biosynthetic process"/>
    <property type="evidence" value="ECO:0007669"/>
    <property type="project" value="TreeGrafter"/>
</dbReference>
<dbReference type="InterPro" id="IPR001296">
    <property type="entry name" value="Glyco_trans_1"/>
</dbReference>
<evidence type="ECO:0000259" key="2">
    <source>
        <dbReference type="Pfam" id="PF00534"/>
    </source>
</evidence>
<dbReference type="PANTHER" id="PTHR46401:SF2">
    <property type="entry name" value="GLYCOSYLTRANSFERASE WBBK-RELATED"/>
    <property type="match status" value="1"/>
</dbReference>
<gene>
    <name evidence="3" type="ORF">PFLU3_09450</name>
</gene>
<evidence type="ECO:0000313" key="3">
    <source>
        <dbReference type="EMBL" id="KIR23594.1"/>
    </source>
</evidence>
<keyword evidence="1 3" id="KW-0808">Transferase</keyword>
<dbReference type="Pfam" id="PF00534">
    <property type="entry name" value="Glycos_transf_1"/>
    <property type="match status" value="1"/>
</dbReference>
<sequence length="361" mass="41573">MALRVVVSAVNMVDGGALTVLHEAIKAFDKVAGPDVDVTFLVADASVHASLRTPHLKFEYFPRSKKKWVFRLWYEYFEFHRYSRKHCPDVWFSLHDTTPNVLAGKRYVYCHNASVFLKFPLKDIALDPKQFVFSAFYKWVYAFNIQKNTAVIAQQAWMADALKQMFNLEKLLVAEPDAPHMPSAVSPTTSQANERFSLFYPAYPRYFKNHVVLLDAQRLSDQHTTWLTLDGKENEVSRRLMSQGLAEHVELLGMLSREQVYDYYQRCDALVFPSLLETWGLPLTEFKQFHKPIIAADLPYAHETLAGYSNIYWFTADCAQSLLGAIERARALQPADCARPMRCSHEKIQGWDRLARYIVSA</sequence>
<evidence type="ECO:0000313" key="4">
    <source>
        <dbReference type="Proteomes" id="UP000032210"/>
    </source>
</evidence>
<name>A0A0D0TP28_PSEFL</name>
<dbReference type="RefSeq" id="WP_043047121.1">
    <property type="nucleotide sequence ID" value="NZ_JXCQ01000006.1"/>
</dbReference>
<evidence type="ECO:0000256" key="1">
    <source>
        <dbReference type="ARBA" id="ARBA00022679"/>
    </source>
</evidence>
<dbReference type="SUPFAM" id="SSF53756">
    <property type="entry name" value="UDP-Glycosyltransferase/glycogen phosphorylase"/>
    <property type="match status" value="1"/>
</dbReference>
<comment type="caution">
    <text evidence="3">The sequence shown here is derived from an EMBL/GenBank/DDBJ whole genome shotgun (WGS) entry which is preliminary data.</text>
</comment>
<feature type="domain" description="Glycosyl transferase family 1" evidence="2">
    <location>
        <begin position="191"/>
        <end position="329"/>
    </location>
</feature>
<proteinExistence type="predicted"/>
<dbReference type="PANTHER" id="PTHR46401">
    <property type="entry name" value="GLYCOSYLTRANSFERASE WBBK-RELATED"/>
    <property type="match status" value="1"/>
</dbReference>
<reference evidence="3 4" key="1">
    <citation type="submission" date="2015-01" db="EMBL/GenBank/DDBJ databases">
        <title>Genome sequence of the beneficial rhizobacterium Pseudomonas fluorescens 2-79.</title>
        <authorList>
            <person name="Thuermer A."/>
            <person name="Daniel R."/>
        </authorList>
    </citation>
    <scope>NUCLEOTIDE SEQUENCE [LARGE SCALE GENOMIC DNA]</scope>
    <source>
        <strain evidence="3 4">2-79</strain>
    </source>
</reference>